<dbReference type="Pfam" id="PF09335">
    <property type="entry name" value="VTT_dom"/>
    <property type="match status" value="1"/>
</dbReference>
<evidence type="ECO:0000256" key="6">
    <source>
        <dbReference type="ARBA" id="ARBA00023136"/>
    </source>
</evidence>
<dbReference type="Proteomes" id="UP000238565">
    <property type="component" value="Unassembled WGS sequence"/>
</dbReference>
<comment type="similarity">
    <text evidence="2 7">Belongs to the DedA family.</text>
</comment>
<evidence type="ECO:0000256" key="3">
    <source>
        <dbReference type="ARBA" id="ARBA00022475"/>
    </source>
</evidence>
<feature type="transmembrane region" description="Helical" evidence="7">
    <location>
        <begin position="30"/>
        <end position="55"/>
    </location>
</feature>
<evidence type="ECO:0000313" key="10">
    <source>
        <dbReference type="Proteomes" id="UP000238565"/>
    </source>
</evidence>
<comment type="subcellular location">
    <subcellularLocation>
        <location evidence="1 7">Cell membrane</location>
        <topology evidence="1 7">Multi-pass membrane protein</topology>
    </subcellularLocation>
</comment>
<evidence type="ECO:0000256" key="2">
    <source>
        <dbReference type="ARBA" id="ARBA00010792"/>
    </source>
</evidence>
<keyword evidence="3 7" id="KW-1003">Cell membrane</keyword>
<keyword evidence="4 7" id="KW-0812">Transmembrane</keyword>
<dbReference type="PANTHER" id="PTHR30353:SF0">
    <property type="entry name" value="TRANSMEMBRANE PROTEIN"/>
    <property type="match status" value="1"/>
</dbReference>
<protein>
    <submittedName>
        <fullName evidence="9">Cytochrome O ubiquinol oxidase</fullName>
    </submittedName>
</protein>
<dbReference type="InterPro" id="IPR032818">
    <property type="entry name" value="DedA-like"/>
</dbReference>
<dbReference type="AlphaFoldDB" id="A0A2S7I7Q8"/>
<dbReference type="PANTHER" id="PTHR30353">
    <property type="entry name" value="INNER MEMBRANE PROTEIN DEDA-RELATED"/>
    <property type="match status" value="1"/>
</dbReference>
<keyword evidence="6 7" id="KW-0472">Membrane</keyword>
<dbReference type="GO" id="GO:0005886">
    <property type="term" value="C:plasma membrane"/>
    <property type="evidence" value="ECO:0007669"/>
    <property type="project" value="UniProtKB-SubCell"/>
</dbReference>
<dbReference type="InterPro" id="IPR032816">
    <property type="entry name" value="VTT_dom"/>
</dbReference>
<evidence type="ECO:0000259" key="8">
    <source>
        <dbReference type="Pfam" id="PF09335"/>
    </source>
</evidence>
<keyword evidence="5 7" id="KW-1133">Transmembrane helix</keyword>
<dbReference type="EMBL" id="PTPZ01000001">
    <property type="protein sequence ID" value="PPZ92611.1"/>
    <property type="molecule type" value="Genomic_DNA"/>
</dbReference>
<proteinExistence type="inferred from homology"/>
<organism evidence="9 10">
    <name type="scientific">Cloacibacterium normanense</name>
    <dbReference type="NCBI Taxonomy" id="237258"/>
    <lineage>
        <taxon>Bacteria</taxon>
        <taxon>Pseudomonadati</taxon>
        <taxon>Bacteroidota</taxon>
        <taxon>Flavobacteriia</taxon>
        <taxon>Flavobacteriales</taxon>
        <taxon>Weeksellaceae</taxon>
    </lineage>
</organism>
<gene>
    <name evidence="9" type="ORF">C3729_00935</name>
</gene>
<feature type="transmembrane region" description="Helical" evidence="7">
    <location>
        <begin position="194"/>
        <end position="213"/>
    </location>
</feature>
<evidence type="ECO:0000313" key="9">
    <source>
        <dbReference type="EMBL" id="PPZ92611.1"/>
    </source>
</evidence>
<evidence type="ECO:0000256" key="5">
    <source>
        <dbReference type="ARBA" id="ARBA00022989"/>
    </source>
</evidence>
<feature type="transmembrane region" description="Helical" evidence="7">
    <location>
        <begin position="160"/>
        <end position="182"/>
    </location>
</feature>
<feature type="transmembrane region" description="Helical" evidence="7">
    <location>
        <begin position="75"/>
        <end position="96"/>
    </location>
</feature>
<evidence type="ECO:0000256" key="1">
    <source>
        <dbReference type="ARBA" id="ARBA00004651"/>
    </source>
</evidence>
<name>A0A2S7I7Q8_9FLAO</name>
<evidence type="ECO:0000256" key="4">
    <source>
        <dbReference type="ARBA" id="ARBA00022692"/>
    </source>
</evidence>
<accession>A0A2S7I7Q8</accession>
<dbReference type="RefSeq" id="WP_104792421.1">
    <property type="nucleotide sequence ID" value="NZ_JASMRQ010000001.1"/>
</dbReference>
<sequence length="219" mass="25080">MLESIWSFLLDFVSKPDQVLLAIIEKYHNWVYVFLFLIIFAETGLIIASFLMPFLPGDALIFTIGLLAQEGSLNIYLVIPLLIFAAILGDNLNYYVGKRFGDYIMNSEKDFFIKKKHLEKAKDFFDKNGKNSIIIARFVPVIRTIVPFLCGSTKVKYSTFLSFSMIGAFLWVGVIGLLGYNLGRIQWVKDNLDYMIWGIIILANIPLIKQLLFSKKKEV</sequence>
<feature type="domain" description="VTT" evidence="8">
    <location>
        <begin position="55"/>
        <end position="180"/>
    </location>
</feature>
<comment type="caution">
    <text evidence="9">The sequence shown here is derived from an EMBL/GenBank/DDBJ whole genome shotgun (WGS) entry which is preliminary data.</text>
</comment>
<evidence type="ECO:0000256" key="7">
    <source>
        <dbReference type="RuleBase" id="RU367016"/>
    </source>
</evidence>
<reference evidence="9 10" key="1">
    <citation type="submission" date="2018-02" db="EMBL/GenBank/DDBJ databases">
        <title>Draft genome sequence of bacterial isolates from marine environment.</title>
        <authorList>
            <person name="Singh S.K."/>
            <person name="Hill R."/>
            <person name="Major S."/>
            <person name="Cai H."/>
            <person name="Li Y."/>
        </authorList>
    </citation>
    <scope>NUCLEOTIDE SEQUENCE [LARGE SCALE GENOMIC DNA]</scope>
    <source>
        <strain evidence="9 10">IMET F</strain>
    </source>
</reference>